<evidence type="ECO:0000313" key="3">
    <source>
        <dbReference type="Proteomes" id="UP001362999"/>
    </source>
</evidence>
<dbReference type="EMBL" id="JAWWNJ010000195">
    <property type="protein sequence ID" value="KAK6972061.1"/>
    <property type="molecule type" value="Genomic_DNA"/>
</dbReference>
<gene>
    <name evidence="2" type="ORF">R3P38DRAFT_3333443</name>
    <name evidence="1" type="ORF">R3P38DRAFT_3336147</name>
</gene>
<proteinExistence type="predicted"/>
<evidence type="ECO:0000313" key="1">
    <source>
        <dbReference type="EMBL" id="KAK6972061.1"/>
    </source>
</evidence>
<protein>
    <submittedName>
        <fullName evidence="1">Uncharacterized protein</fullName>
    </submittedName>
</protein>
<name>A0AAV9Z6U0_9AGAR</name>
<reference evidence="1 3" key="1">
    <citation type="journal article" date="2024" name="J Genomics">
        <title>Draft genome sequencing and assembly of Favolaschia claudopus CIRM-BRFM 2984 isolated from oak limbs.</title>
        <authorList>
            <person name="Navarro D."/>
            <person name="Drula E."/>
            <person name="Chaduli D."/>
            <person name="Cazenave R."/>
            <person name="Ahrendt S."/>
            <person name="Wang J."/>
            <person name="Lipzen A."/>
            <person name="Daum C."/>
            <person name="Barry K."/>
            <person name="Grigoriev I.V."/>
            <person name="Favel A."/>
            <person name="Rosso M.N."/>
            <person name="Martin F."/>
        </authorList>
    </citation>
    <scope>NUCLEOTIDE SEQUENCE [LARGE SCALE GENOMIC DNA]</scope>
    <source>
        <strain evidence="1 3">CIRM-BRFM 2984</strain>
    </source>
</reference>
<evidence type="ECO:0000313" key="2">
    <source>
        <dbReference type="EMBL" id="KAK6983855.1"/>
    </source>
</evidence>
<dbReference type="EMBL" id="JAWWNJ010000145">
    <property type="protein sequence ID" value="KAK6983855.1"/>
    <property type="molecule type" value="Genomic_DNA"/>
</dbReference>
<dbReference type="Proteomes" id="UP001362999">
    <property type="component" value="Unassembled WGS sequence"/>
</dbReference>
<comment type="caution">
    <text evidence="1">The sequence shown here is derived from an EMBL/GenBank/DDBJ whole genome shotgun (WGS) entry which is preliminary data.</text>
</comment>
<accession>A0AAV9Z6U0</accession>
<dbReference type="AlphaFoldDB" id="A0AAV9Z6U0"/>
<sequence>MADISDEWGWRAVQAGLERRRNGVWEIRDVDVSERAQQFVALPNGLVIQIDIDWFQAVKRGCHSTGAMYATICNNPRGIQNLREETMLLLMFPSPHEPNSEQYNNAMEFPV</sequence>
<keyword evidence="3" id="KW-1185">Reference proteome</keyword>
<organism evidence="1 3">
    <name type="scientific">Favolaschia claudopus</name>
    <dbReference type="NCBI Taxonomy" id="2862362"/>
    <lineage>
        <taxon>Eukaryota</taxon>
        <taxon>Fungi</taxon>
        <taxon>Dikarya</taxon>
        <taxon>Basidiomycota</taxon>
        <taxon>Agaricomycotina</taxon>
        <taxon>Agaricomycetes</taxon>
        <taxon>Agaricomycetidae</taxon>
        <taxon>Agaricales</taxon>
        <taxon>Marasmiineae</taxon>
        <taxon>Mycenaceae</taxon>
        <taxon>Favolaschia</taxon>
    </lineage>
</organism>